<dbReference type="GO" id="GO:0140359">
    <property type="term" value="F:ABC-type transporter activity"/>
    <property type="evidence" value="ECO:0007669"/>
    <property type="project" value="InterPro"/>
</dbReference>
<evidence type="ECO:0000256" key="7">
    <source>
        <dbReference type="SAM" id="Phobius"/>
    </source>
</evidence>
<feature type="transmembrane region" description="Helical" evidence="7">
    <location>
        <begin position="234"/>
        <end position="259"/>
    </location>
</feature>
<dbReference type="GO" id="GO:0016020">
    <property type="term" value="C:membrane"/>
    <property type="evidence" value="ECO:0007669"/>
    <property type="project" value="InterPro"/>
</dbReference>
<feature type="transmembrane region" description="Helical" evidence="7">
    <location>
        <begin position="343"/>
        <end position="371"/>
    </location>
</feature>
<reference evidence="9 10" key="1">
    <citation type="submission" date="2019-04" db="EMBL/GenBank/DDBJ databases">
        <title>An improved genome assembly and genetic linkage map for asparagus bean, Vigna unguiculata ssp. sesquipedialis.</title>
        <authorList>
            <person name="Xia Q."/>
            <person name="Zhang R."/>
            <person name="Dong Y."/>
        </authorList>
    </citation>
    <scope>NUCLEOTIDE SEQUENCE [LARGE SCALE GENOMIC DNA]</scope>
    <source>
        <tissue evidence="9">Leaf</tissue>
    </source>
</reference>
<feature type="transmembrane region" description="Helical" evidence="7">
    <location>
        <begin position="392"/>
        <end position="414"/>
    </location>
</feature>
<keyword evidence="10" id="KW-1185">Reference proteome</keyword>
<protein>
    <submittedName>
        <fullName evidence="9">ATP-binding cassette</fullName>
    </submittedName>
</protein>
<dbReference type="EMBL" id="CP039352">
    <property type="protein sequence ID" value="QCE03616.1"/>
    <property type="molecule type" value="Genomic_DNA"/>
</dbReference>
<dbReference type="Gene3D" id="1.20.1560.10">
    <property type="entry name" value="ABC transporter type 1, transmembrane domain"/>
    <property type="match status" value="1"/>
</dbReference>
<gene>
    <name evidence="9" type="ORF">DEO72_LG8g1641</name>
</gene>
<dbReference type="InterPro" id="IPR027417">
    <property type="entry name" value="P-loop_NTPase"/>
</dbReference>
<evidence type="ECO:0000256" key="6">
    <source>
        <dbReference type="ARBA" id="ARBA00023136"/>
    </source>
</evidence>
<keyword evidence="3" id="KW-0547">Nucleotide-binding</keyword>
<sequence length="478" mass="53626">MFSLFETSTKNTEIDRVNLEIQQVELEYDLNRAAKSKYGSLNSLHRQLEMDWCPCFKASTIKEGGSYCIWRKCFISVYNDADIYLLDDPFSAVDTHTAAILFKDCVMTALRGKTVILVTHQVEFLSEVDTILVMEGGKVTQSGNYENLLTAGTTFEQLVSAHKEAIIEVDQNNENKTYREEESENVYRTKNHNEGEISTEGRLGIQLTQEEEKEIGDVGLKTFWDYISISRGSLMLFGIMLAQFAFVALQTASTVWLALAIEIPKINSVTLIELYSLISFASAGFIYIRALLTSYLGLKASKAFFTIFNSAIFNAPMLFFDSTPVGRILMRASSDLSNLDFDIPYSITFVACVAVDVTWPVVIVAIAALVASKYVQVYYQALSRELMRINGITKALVMNFATEISLCVVTVRAFNMVESFFKNYLKLVDIDATLFFHSNVTMEWLLLRIEALQNLTAITAALLLVLFPQGYVSSGNIP</sequence>
<keyword evidence="1" id="KW-0813">Transport</keyword>
<evidence type="ECO:0000313" key="9">
    <source>
        <dbReference type="EMBL" id="QCE03616.1"/>
    </source>
</evidence>
<evidence type="ECO:0000256" key="5">
    <source>
        <dbReference type="ARBA" id="ARBA00022989"/>
    </source>
</evidence>
<accession>A0A4D6MQ60</accession>
<dbReference type="Pfam" id="PF00664">
    <property type="entry name" value="ABC_membrane"/>
    <property type="match status" value="1"/>
</dbReference>
<evidence type="ECO:0000259" key="8">
    <source>
        <dbReference type="PROSITE" id="PS50929"/>
    </source>
</evidence>
<dbReference type="SUPFAM" id="SSF90123">
    <property type="entry name" value="ABC transporter transmembrane region"/>
    <property type="match status" value="1"/>
</dbReference>
<dbReference type="Proteomes" id="UP000501690">
    <property type="component" value="Linkage Group LG8"/>
</dbReference>
<dbReference type="InterPro" id="IPR050173">
    <property type="entry name" value="ABC_transporter_C-like"/>
</dbReference>
<dbReference type="Gene3D" id="3.40.50.300">
    <property type="entry name" value="P-loop containing nucleotide triphosphate hydrolases"/>
    <property type="match status" value="1"/>
</dbReference>
<keyword evidence="2 7" id="KW-0812">Transmembrane</keyword>
<dbReference type="SUPFAM" id="SSF52540">
    <property type="entry name" value="P-loop containing nucleoside triphosphate hydrolases"/>
    <property type="match status" value="1"/>
</dbReference>
<dbReference type="AlphaFoldDB" id="A0A4D6MQ60"/>
<proteinExistence type="predicted"/>
<name>A0A4D6MQ60_VIGUN</name>
<keyword evidence="4 9" id="KW-0067">ATP-binding</keyword>
<organism evidence="9 10">
    <name type="scientific">Vigna unguiculata</name>
    <name type="common">Cowpea</name>
    <dbReference type="NCBI Taxonomy" id="3917"/>
    <lineage>
        <taxon>Eukaryota</taxon>
        <taxon>Viridiplantae</taxon>
        <taxon>Streptophyta</taxon>
        <taxon>Embryophyta</taxon>
        <taxon>Tracheophyta</taxon>
        <taxon>Spermatophyta</taxon>
        <taxon>Magnoliopsida</taxon>
        <taxon>eudicotyledons</taxon>
        <taxon>Gunneridae</taxon>
        <taxon>Pentapetalae</taxon>
        <taxon>rosids</taxon>
        <taxon>fabids</taxon>
        <taxon>Fabales</taxon>
        <taxon>Fabaceae</taxon>
        <taxon>Papilionoideae</taxon>
        <taxon>50 kb inversion clade</taxon>
        <taxon>NPAAA clade</taxon>
        <taxon>indigoferoid/millettioid clade</taxon>
        <taxon>Phaseoleae</taxon>
        <taxon>Vigna</taxon>
    </lineage>
</organism>
<dbReference type="Gene3D" id="6.10.140.130">
    <property type="match status" value="1"/>
</dbReference>
<evidence type="ECO:0000256" key="4">
    <source>
        <dbReference type="ARBA" id="ARBA00022840"/>
    </source>
</evidence>
<evidence type="ECO:0000256" key="1">
    <source>
        <dbReference type="ARBA" id="ARBA00022448"/>
    </source>
</evidence>
<evidence type="ECO:0000256" key="2">
    <source>
        <dbReference type="ARBA" id="ARBA00022692"/>
    </source>
</evidence>
<dbReference type="PROSITE" id="PS50929">
    <property type="entry name" value="ABC_TM1F"/>
    <property type="match status" value="1"/>
</dbReference>
<keyword evidence="6 7" id="KW-0472">Membrane</keyword>
<dbReference type="PANTHER" id="PTHR24223">
    <property type="entry name" value="ATP-BINDING CASSETTE SUB-FAMILY C"/>
    <property type="match status" value="1"/>
</dbReference>
<evidence type="ECO:0000313" key="10">
    <source>
        <dbReference type="Proteomes" id="UP000501690"/>
    </source>
</evidence>
<dbReference type="InterPro" id="IPR036640">
    <property type="entry name" value="ABC1_TM_sf"/>
</dbReference>
<dbReference type="InterPro" id="IPR011527">
    <property type="entry name" value="ABC1_TM_dom"/>
</dbReference>
<evidence type="ECO:0000256" key="3">
    <source>
        <dbReference type="ARBA" id="ARBA00022741"/>
    </source>
</evidence>
<dbReference type="PANTHER" id="PTHR24223:SF108">
    <property type="entry name" value="ABC TRANSPORTER C FAMILY MEMBER 8"/>
    <property type="match status" value="1"/>
</dbReference>
<feature type="domain" description="ABC transmembrane type-1" evidence="8">
    <location>
        <begin position="237"/>
        <end position="478"/>
    </location>
</feature>
<feature type="transmembrane region" description="Helical" evidence="7">
    <location>
        <begin position="451"/>
        <end position="472"/>
    </location>
</feature>
<keyword evidence="5 7" id="KW-1133">Transmembrane helix</keyword>
<feature type="transmembrane region" description="Helical" evidence="7">
    <location>
        <begin position="271"/>
        <end position="292"/>
    </location>
</feature>
<dbReference type="GO" id="GO:0005524">
    <property type="term" value="F:ATP binding"/>
    <property type="evidence" value="ECO:0007669"/>
    <property type="project" value="UniProtKB-KW"/>
</dbReference>